<evidence type="ECO:0000256" key="4">
    <source>
        <dbReference type="ARBA" id="ARBA00022692"/>
    </source>
</evidence>
<evidence type="ECO:0000313" key="13">
    <source>
        <dbReference type="Proteomes" id="UP000651837"/>
    </source>
</evidence>
<evidence type="ECO:0000313" key="12">
    <source>
        <dbReference type="Proteomes" id="UP000245667"/>
    </source>
</evidence>
<gene>
    <name evidence="10" type="ORF">HZY62_15215</name>
    <name evidence="11" type="ORF">LX92_03241</name>
</gene>
<keyword evidence="4 7" id="KW-0812">Transmembrane</keyword>
<dbReference type="SUPFAM" id="SSF49464">
    <property type="entry name" value="Carboxypeptidase regulatory domain-like"/>
    <property type="match status" value="1"/>
</dbReference>
<sequence length="996" mass="107725">MTKLKIAIIAVVMIFSQSMLSQQTVRGTVTDDSGMPLPVASVVVQGTANGVSTDFDGNYSIDNLNATDVLVFSYVGTRTQTIQVGNQTTINVVLETSSEQLEEVVIVGYGKQSRVAVTGAISTVGSEEISALPVTNAESALQGRSAGLTIANSGVPGSTPSVLIRGLGSLNNNSPLFVVDGVIVGNLSGISPNDIENVSVLKDASTTAVYGAQGSNGVILVTTKKGKGGKGQLNFNTYTGYQSVTKRYDVLNTVEYLKYAADLGVFPDRPLELYQNNTDWQDEVFRQGIIQDYNLSFSKGDENGSQYFSAEYLKQEGTLVKTGFERYSFRANSSAKFGKLTVGESMSVAFSKQNPELSSGGRTVLEHAVKAAPYLPVYNPNNLGGFQGPSSSVDGQDAENPVRVQTLGDAVNKNVGIIGNIYAELEILDGLNFKSQVGLDYYTYDNKRFVPSFSDDSVTGSITHAQDYASISRSKGYGQTIIFNNSLRYNRTIADHHNIELLALVEKYEGKSSNVGMGSRNAVTDEVDQLSNEDSSLGSSSYETNKLGYLGRVNYNYDNKYIASASIRRDASSRFGANSRWANFYSGSLGWNIAKENFMKNTAFSTLKLRSSYGTTGSDGIGDYLYAPTLTGGFEYPINGEVAFGVTANGGANEDLQWESKEIMNVGLDVGLFQEKVTASLEYYKNTSKDLLIYIPPPASNGINSGSLPVNLGSSETKGFELSLGYRDSEGDFTWSANLNLGTTENKVLNLAGVDGVVGSTFKGGGNITRTVVGESFFHFYGLVSDGIYQNQAEVDAVFTANPSQTTVQPGDIRFKDLNNDGDITSEDRDIIGNPFPDLTYGFNFDANYKNFDFNLFVTGVSGNEIFNTNTYDLVGGANRLFNISQDYNNNRWSLSNPSGTEPRALGAPQNNGVSDRFVEDGSYARLKNVTLGYTLSSNFLEEYISKFRIYISGQNLVTITDYSGLDPELGGNEFGIDRGLYPQPKSFLLGLQVTF</sequence>
<dbReference type="Pfam" id="PF13715">
    <property type="entry name" value="CarbopepD_reg_2"/>
    <property type="match status" value="1"/>
</dbReference>
<feature type="domain" description="TonB-dependent receptor plug" evidence="9">
    <location>
        <begin position="116"/>
        <end position="218"/>
    </location>
</feature>
<dbReference type="EMBL" id="JACWLN010000007">
    <property type="protein sequence ID" value="MBD1261952.1"/>
    <property type="molecule type" value="Genomic_DNA"/>
</dbReference>
<dbReference type="PROSITE" id="PS52016">
    <property type="entry name" value="TONB_DEPENDENT_REC_3"/>
    <property type="match status" value="1"/>
</dbReference>
<evidence type="ECO:0000256" key="2">
    <source>
        <dbReference type="ARBA" id="ARBA00022448"/>
    </source>
</evidence>
<keyword evidence="2 7" id="KW-0813">Transport</keyword>
<evidence type="ECO:0000256" key="5">
    <source>
        <dbReference type="ARBA" id="ARBA00023136"/>
    </source>
</evidence>
<dbReference type="Proteomes" id="UP000651837">
    <property type="component" value="Unassembled WGS sequence"/>
</dbReference>
<keyword evidence="13" id="KW-1185">Reference proteome</keyword>
<evidence type="ECO:0000256" key="6">
    <source>
        <dbReference type="ARBA" id="ARBA00023237"/>
    </source>
</evidence>
<evidence type="ECO:0000256" key="3">
    <source>
        <dbReference type="ARBA" id="ARBA00022452"/>
    </source>
</evidence>
<evidence type="ECO:0000256" key="1">
    <source>
        <dbReference type="ARBA" id="ARBA00004571"/>
    </source>
</evidence>
<dbReference type="OrthoDB" id="9768177at2"/>
<keyword evidence="8" id="KW-0732">Signal</keyword>
<dbReference type="Pfam" id="PF07715">
    <property type="entry name" value="Plug"/>
    <property type="match status" value="1"/>
</dbReference>
<dbReference type="InterPro" id="IPR037066">
    <property type="entry name" value="Plug_dom_sf"/>
</dbReference>
<dbReference type="InterPro" id="IPR039426">
    <property type="entry name" value="TonB-dep_rcpt-like"/>
</dbReference>
<dbReference type="GO" id="GO:0009279">
    <property type="term" value="C:cell outer membrane"/>
    <property type="evidence" value="ECO:0007669"/>
    <property type="project" value="UniProtKB-SubCell"/>
</dbReference>
<dbReference type="InterPro" id="IPR012910">
    <property type="entry name" value="Plug_dom"/>
</dbReference>
<keyword evidence="10" id="KW-0675">Receptor</keyword>
<evidence type="ECO:0000256" key="8">
    <source>
        <dbReference type="SAM" id="SignalP"/>
    </source>
</evidence>
<dbReference type="Gene3D" id="2.40.170.20">
    <property type="entry name" value="TonB-dependent receptor, beta-barrel domain"/>
    <property type="match status" value="1"/>
</dbReference>
<evidence type="ECO:0000256" key="7">
    <source>
        <dbReference type="PROSITE-ProRule" id="PRU01360"/>
    </source>
</evidence>
<keyword evidence="5 7" id="KW-0472">Membrane</keyword>
<dbReference type="Gene3D" id="2.60.40.1120">
    <property type="entry name" value="Carboxypeptidase-like, regulatory domain"/>
    <property type="match status" value="1"/>
</dbReference>
<dbReference type="InterPro" id="IPR023997">
    <property type="entry name" value="TonB-dep_OMP_SusC/RagA_CS"/>
</dbReference>
<comment type="caution">
    <text evidence="11">The sequence shown here is derived from an EMBL/GenBank/DDBJ whole genome shotgun (WGS) entry which is preliminary data.</text>
</comment>
<keyword evidence="6 7" id="KW-0998">Cell outer membrane</keyword>
<evidence type="ECO:0000259" key="9">
    <source>
        <dbReference type="Pfam" id="PF07715"/>
    </source>
</evidence>
<dbReference type="Proteomes" id="UP000245667">
    <property type="component" value="Unassembled WGS sequence"/>
</dbReference>
<dbReference type="InterPro" id="IPR036942">
    <property type="entry name" value="Beta-barrel_TonB_sf"/>
</dbReference>
<organism evidence="11 12">
    <name type="scientific">Maribacter polysiphoniae</name>
    <dbReference type="NCBI Taxonomy" id="429344"/>
    <lineage>
        <taxon>Bacteria</taxon>
        <taxon>Pseudomonadati</taxon>
        <taxon>Bacteroidota</taxon>
        <taxon>Flavobacteriia</taxon>
        <taxon>Flavobacteriales</taxon>
        <taxon>Flavobacteriaceae</taxon>
        <taxon>Maribacter</taxon>
    </lineage>
</organism>
<dbReference type="Gene3D" id="2.170.130.10">
    <property type="entry name" value="TonB-dependent receptor, plug domain"/>
    <property type="match status" value="1"/>
</dbReference>
<evidence type="ECO:0000313" key="11">
    <source>
        <dbReference type="EMBL" id="PWK22320.1"/>
    </source>
</evidence>
<accession>A0A316EH62</accession>
<evidence type="ECO:0000313" key="10">
    <source>
        <dbReference type="EMBL" id="MBD1261952.1"/>
    </source>
</evidence>
<comment type="similarity">
    <text evidence="7">Belongs to the TonB-dependent receptor family.</text>
</comment>
<proteinExistence type="inferred from homology"/>
<dbReference type="InterPro" id="IPR008969">
    <property type="entry name" value="CarboxyPept-like_regulatory"/>
</dbReference>
<reference evidence="10 13" key="2">
    <citation type="submission" date="2020-07" db="EMBL/GenBank/DDBJ databases">
        <title>The draft genome sequence of Maribacter polysiphoniae KCTC 22021.</title>
        <authorList>
            <person name="Mu L."/>
        </authorList>
    </citation>
    <scope>NUCLEOTIDE SEQUENCE [LARGE SCALE GENOMIC DNA]</scope>
    <source>
        <strain evidence="10 13">KCTC 22021</strain>
    </source>
</reference>
<name>A0A316EH62_9FLAO</name>
<dbReference type="NCBIfam" id="TIGR04056">
    <property type="entry name" value="OMP_RagA_SusC"/>
    <property type="match status" value="1"/>
</dbReference>
<dbReference type="AlphaFoldDB" id="A0A316EH62"/>
<dbReference type="InterPro" id="IPR023996">
    <property type="entry name" value="TonB-dep_OMP_SusC/RagA"/>
</dbReference>
<feature type="signal peptide" evidence="8">
    <location>
        <begin position="1"/>
        <end position="21"/>
    </location>
</feature>
<protein>
    <submittedName>
        <fullName evidence="10">TonB-dependent receptor</fullName>
    </submittedName>
    <submittedName>
        <fullName evidence="11">TonB-linked SusC/RagA family outer membrane protein</fullName>
    </submittedName>
</protein>
<feature type="chain" id="PRO_5016266587" evidence="8">
    <location>
        <begin position="22"/>
        <end position="996"/>
    </location>
</feature>
<dbReference type="EMBL" id="QGGQ01000008">
    <property type="protein sequence ID" value="PWK22320.1"/>
    <property type="molecule type" value="Genomic_DNA"/>
</dbReference>
<dbReference type="SUPFAM" id="SSF56935">
    <property type="entry name" value="Porins"/>
    <property type="match status" value="1"/>
</dbReference>
<reference evidence="11 12" key="1">
    <citation type="submission" date="2018-05" db="EMBL/GenBank/DDBJ databases">
        <title>Genomic Encyclopedia of Archaeal and Bacterial Type Strains, Phase II (KMG-II): from individual species to whole genera.</title>
        <authorList>
            <person name="Goeker M."/>
        </authorList>
    </citation>
    <scope>NUCLEOTIDE SEQUENCE [LARGE SCALE GENOMIC DNA]</scope>
    <source>
        <strain evidence="11 12">DSM 23514</strain>
    </source>
</reference>
<keyword evidence="3 7" id="KW-1134">Transmembrane beta strand</keyword>
<comment type="subcellular location">
    <subcellularLocation>
        <location evidence="1 7">Cell outer membrane</location>
        <topology evidence="1 7">Multi-pass membrane protein</topology>
    </subcellularLocation>
</comment>
<dbReference type="RefSeq" id="WP_109652831.1">
    <property type="nucleotide sequence ID" value="NZ_JACWLN010000007.1"/>
</dbReference>
<dbReference type="NCBIfam" id="TIGR04057">
    <property type="entry name" value="SusC_RagA_signa"/>
    <property type="match status" value="1"/>
</dbReference>